<feature type="chain" id="PRO_5046597045" evidence="2">
    <location>
        <begin position="22"/>
        <end position="260"/>
    </location>
</feature>
<comment type="caution">
    <text evidence="4">The sequence shown here is derived from an EMBL/GenBank/DDBJ whole genome shotgun (WGS) entry which is preliminary data.</text>
</comment>
<evidence type="ECO:0000313" key="5">
    <source>
        <dbReference type="Proteomes" id="UP001596978"/>
    </source>
</evidence>
<proteinExistence type="predicted"/>
<evidence type="ECO:0000256" key="2">
    <source>
        <dbReference type="SAM" id="SignalP"/>
    </source>
</evidence>
<evidence type="ECO:0000256" key="1">
    <source>
        <dbReference type="ARBA" id="ARBA00022729"/>
    </source>
</evidence>
<dbReference type="NCBIfam" id="TIGR04183">
    <property type="entry name" value="Por_Secre_tail"/>
    <property type="match status" value="1"/>
</dbReference>
<name>A0ABW3CXW1_9FLAO</name>
<dbReference type="Proteomes" id="UP001596978">
    <property type="component" value="Unassembled WGS sequence"/>
</dbReference>
<accession>A0ABW3CXW1</accession>
<feature type="domain" description="Secretion system C-terminal sorting" evidence="3">
    <location>
        <begin position="188"/>
        <end position="256"/>
    </location>
</feature>
<feature type="signal peptide" evidence="2">
    <location>
        <begin position="1"/>
        <end position="21"/>
    </location>
</feature>
<sequence>MKKITLSIVCMFFTCALLSQTYSTGDVAVTGDYTVRFDVDVPNDLVTLTLVGPDNVWLGVSPGTPAGLGMGNLDDDAIVYNSNGLEDRNMPSGTGTPPLDNGASPIDEWTLVSDNASGGVITVVATRAINTGDPEDYVFPTSPGSFEFLWVKGNGTTAFGYHGFSNKGGAMSSFVLGIDEFTLSQFKMYPVPANDLLNIELPKEVDEAEAVVYNYLGSEVLRAEIGRLKNDVNVAGLSTGLYMLKLNAEGKSSTKMFVKQ</sequence>
<dbReference type="CDD" id="cd09631">
    <property type="entry name" value="DOMON_DOH"/>
    <property type="match status" value="1"/>
</dbReference>
<gene>
    <name evidence="4" type="ORF">ACFQ1M_09145</name>
</gene>
<dbReference type="Pfam" id="PF18962">
    <property type="entry name" value="Por_Secre_tail"/>
    <property type="match status" value="1"/>
</dbReference>
<dbReference type="InterPro" id="IPR026444">
    <property type="entry name" value="Secre_tail"/>
</dbReference>
<dbReference type="EMBL" id="JBHTJH010000005">
    <property type="protein sequence ID" value="MFD0862376.1"/>
    <property type="molecule type" value="Genomic_DNA"/>
</dbReference>
<evidence type="ECO:0000259" key="3">
    <source>
        <dbReference type="Pfam" id="PF18962"/>
    </source>
</evidence>
<reference evidence="5" key="1">
    <citation type="journal article" date="2019" name="Int. J. Syst. Evol. Microbiol.">
        <title>The Global Catalogue of Microorganisms (GCM) 10K type strain sequencing project: providing services to taxonomists for standard genome sequencing and annotation.</title>
        <authorList>
            <consortium name="The Broad Institute Genomics Platform"/>
            <consortium name="The Broad Institute Genome Sequencing Center for Infectious Disease"/>
            <person name="Wu L."/>
            <person name="Ma J."/>
        </authorList>
    </citation>
    <scope>NUCLEOTIDE SEQUENCE [LARGE SCALE GENOMIC DNA]</scope>
    <source>
        <strain evidence="5">CCUG 62952</strain>
    </source>
</reference>
<keyword evidence="1 2" id="KW-0732">Signal</keyword>
<evidence type="ECO:0000313" key="4">
    <source>
        <dbReference type="EMBL" id="MFD0862376.1"/>
    </source>
</evidence>
<keyword evidence="5" id="KW-1185">Reference proteome</keyword>
<dbReference type="InterPro" id="IPR045266">
    <property type="entry name" value="DOH_DOMON"/>
</dbReference>
<dbReference type="RefSeq" id="WP_386407245.1">
    <property type="nucleotide sequence ID" value="NZ_JBHTJH010000005.1"/>
</dbReference>
<protein>
    <submittedName>
        <fullName evidence="4">T9SS type A sorting domain-containing protein</fullName>
    </submittedName>
</protein>
<organism evidence="4 5">
    <name type="scientific">Sungkyunkwania multivorans</name>
    <dbReference type="NCBI Taxonomy" id="1173618"/>
    <lineage>
        <taxon>Bacteria</taxon>
        <taxon>Pseudomonadati</taxon>
        <taxon>Bacteroidota</taxon>
        <taxon>Flavobacteriia</taxon>
        <taxon>Flavobacteriales</taxon>
        <taxon>Flavobacteriaceae</taxon>
        <taxon>Sungkyunkwania</taxon>
    </lineage>
</organism>